<dbReference type="GO" id="GO:0016301">
    <property type="term" value="F:kinase activity"/>
    <property type="evidence" value="ECO:0007669"/>
    <property type="project" value="UniProtKB-KW"/>
</dbReference>
<accession>A0A840LHQ1</accession>
<sequence>MPIIHLIEGPVGAGKSTFAKSLAARVEAPHIALDEWFARLFSPDRPATDLLPWYIARKTRLLDQIWRHAQDLLACGMAPVLELGLVQRQSRAEFYLRAREAGIDLQVYLLQTPRDVRRERVMRRNIEQGPTFSMLVPAPFFEMASDAWEEPDEAEIAEQRIEIIANGA</sequence>
<dbReference type="InterPro" id="IPR027417">
    <property type="entry name" value="P-loop_NTPase"/>
</dbReference>
<dbReference type="SUPFAM" id="SSF52540">
    <property type="entry name" value="P-loop containing nucleoside triphosphate hydrolases"/>
    <property type="match status" value="1"/>
</dbReference>
<gene>
    <name evidence="1" type="ORF">HNP55_004290</name>
</gene>
<dbReference type="EMBL" id="JACHLP010000011">
    <property type="protein sequence ID" value="MBB4845738.1"/>
    <property type="molecule type" value="Genomic_DNA"/>
</dbReference>
<evidence type="ECO:0000313" key="1">
    <source>
        <dbReference type="EMBL" id="MBB4845738.1"/>
    </source>
</evidence>
<keyword evidence="1" id="KW-0418">Kinase</keyword>
<dbReference type="Pfam" id="PF13671">
    <property type="entry name" value="AAA_33"/>
    <property type="match status" value="1"/>
</dbReference>
<comment type="caution">
    <text evidence="1">The sequence shown here is derived from an EMBL/GenBank/DDBJ whole genome shotgun (WGS) entry which is preliminary data.</text>
</comment>
<dbReference type="Proteomes" id="UP000562027">
    <property type="component" value="Unassembled WGS sequence"/>
</dbReference>
<protein>
    <submittedName>
        <fullName evidence="1">Putative kinase</fullName>
    </submittedName>
</protein>
<dbReference type="AlphaFoldDB" id="A0A840LHQ1"/>
<name>A0A840LHQ1_9BURK</name>
<keyword evidence="2" id="KW-1185">Reference proteome</keyword>
<evidence type="ECO:0000313" key="2">
    <source>
        <dbReference type="Proteomes" id="UP000562027"/>
    </source>
</evidence>
<dbReference type="Gene3D" id="3.40.50.300">
    <property type="entry name" value="P-loop containing nucleotide triphosphate hydrolases"/>
    <property type="match status" value="1"/>
</dbReference>
<organism evidence="1 2">
    <name type="scientific">Roseateles oligotrophus</name>
    <dbReference type="NCBI Taxonomy" id="1769250"/>
    <lineage>
        <taxon>Bacteria</taxon>
        <taxon>Pseudomonadati</taxon>
        <taxon>Pseudomonadota</taxon>
        <taxon>Betaproteobacteria</taxon>
        <taxon>Burkholderiales</taxon>
        <taxon>Sphaerotilaceae</taxon>
        <taxon>Roseateles</taxon>
    </lineage>
</organism>
<dbReference type="RefSeq" id="WP_184303978.1">
    <property type="nucleotide sequence ID" value="NZ_JACHLP010000011.1"/>
</dbReference>
<proteinExistence type="predicted"/>
<reference evidence="1 2" key="1">
    <citation type="submission" date="2020-08" db="EMBL/GenBank/DDBJ databases">
        <title>Functional genomics of gut bacteria from endangered species of beetles.</title>
        <authorList>
            <person name="Carlos-Shanley C."/>
        </authorList>
    </citation>
    <scope>NUCLEOTIDE SEQUENCE [LARGE SCALE GENOMIC DNA]</scope>
    <source>
        <strain evidence="1 2">S00239</strain>
    </source>
</reference>
<keyword evidence="1" id="KW-0808">Transferase</keyword>